<dbReference type="AlphaFoldDB" id="A0A835RAR5"/>
<keyword evidence="3" id="KW-1185">Reference proteome</keyword>
<dbReference type="Proteomes" id="UP000636800">
    <property type="component" value="Unassembled WGS sequence"/>
</dbReference>
<organism evidence="2 3">
    <name type="scientific">Vanilla planifolia</name>
    <name type="common">Vanilla</name>
    <dbReference type="NCBI Taxonomy" id="51239"/>
    <lineage>
        <taxon>Eukaryota</taxon>
        <taxon>Viridiplantae</taxon>
        <taxon>Streptophyta</taxon>
        <taxon>Embryophyta</taxon>
        <taxon>Tracheophyta</taxon>
        <taxon>Spermatophyta</taxon>
        <taxon>Magnoliopsida</taxon>
        <taxon>Liliopsida</taxon>
        <taxon>Asparagales</taxon>
        <taxon>Orchidaceae</taxon>
        <taxon>Vanilloideae</taxon>
        <taxon>Vanilleae</taxon>
        <taxon>Vanilla</taxon>
    </lineage>
</organism>
<reference evidence="2 3" key="1">
    <citation type="journal article" date="2020" name="Nat. Food">
        <title>A phased Vanilla planifolia genome enables genetic improvement of flavour and production.</title>
        <authorList>
            <person name="Hasing T."/>
            <person name="Tang H."/>
            <person name="Brym M."/>
            <person name="Khazi F."/>
            <person name="Huang T."/>
            <person name="Chambers A.H."/>
        </authorList>
    </citation>
    <scope>NUCLEOTIDE SEQUENCE [LARGE SCALE GENOMIC DNA]</scope>
    <source>
        <tissue evidence="2">Leaf</tissue>
    </source>
</reference>
<name>A0A835RAR5_VANPL</name>
<evidence type="ECO:0000313" key="3">
    <source>
        <dbReference type="Proteomes" id="UP000636800"/>
    </source>
</evidence>
<protein>
    <submittedName>
        <fullName evidence="2">Uncharacterized protein</fullName>
    </submittedName>
</protein>
<proteinExistence type="predicted"/>
<gene>
    <name evidence="2" type="ORF">HPP92_009795</name>
</gene>
<dbReference type="EMBL" id="JADCNL010000004">
    <property type="protein sequence ID" value="KAG0485716.1"/>
    <property type="molecule type" value="Genomic_DNA"/>
</dbReference>
<sequence length="128" mass="13293">MRVSPQPAGDGEAAGPVSAVQPTEEDQETPGRLAIILPSDFLLFEVPSTSSDSISPSSISPSESLSLLLRSINAAATIVGVGCGGASSKRHRSWELSPSVASDISNFAADFMRNPGNLLAARRLLSQD</sequence>
<comment type="caution">
    <text evidence="2">The sequence shown here is derived from an EMBL/GenBank/DDBJ whole genome shotgun (WGS) entry which is preliminary data.</text>
</comment>
<dbReference type="OrthoDB" id="2113341at2759"/>
<feature type="region of interest" description="Disordered" evidence="1">
    <location>
        <begin position="1"/>
        <end position="31"/>
    </location>
</feature>
<evidence type="ECO:0000256" key="1">
    <source>
        <dbReference type="SAM" id="MobiDB-lite"/>
    </source>
</evidence>
<accession>A0A835RAR5</accession>
<evidence type="ECO:0000313" key="2">
    <source>
        <dbReference type="EMBL" id="KAG0485716.1"/>
    </source>
</evidence>